<proteinExistence type="predicted"/>
<gene>
    <name evidence="2" type="ORF">H0G86_007472</name>
</gene>
<name>A0A8G0LDJ6_9HYPO</name>
<evidence type="ECO:0000313" key="2">
    <source>
        <dbReference type="EMBL" id="QYT00388.1"/>
    </source>
</evidence>
<protein>
    <submittedName>
        <fullName evidence="2">Uncharacterized protein</fullName>
    </submittedName>
</protein>
<dbReference type="EMBL" id="CP075867">
    <property type="protein sequence ID" value="QYT00388.1"/>
    <property type="molecule type" value="Genomic_DNA"/>
</dbReference>
<dbReference type="Proteomes" id="UP000826661">
    <property type="component" value="Chromosome IV"/>
</dbReference>
<sequence>METYNDTESFWPEMYEGLPPPSSSPPVPVMAAMERQSTPWETLQAFEDERLSTNSSVMRVSLYGPFYAHLPNVDLDWELEGYVCRVLRSKCYGLKLPKPSVLQQHLQSPYHLRYNEMQAPRQQTPPPLTNYVRQNTEAAPKEATTPSRQYIPTEIEDSQAEDLWTASSTSIRQNTEATPNEATAPVGPLDSLDIPTFIEIPNSQTEDLWSETSTPVHQNIEPTPHEATTPVDILDGRYTPTIIEIPDSQAEDLWSEIFTPSKIEDGRVLLDEATAPEVLPSEIEDSQGGIQHLLAAPLVANELESDDETDSESVKSVIYITPCELPDYERCTLGFTTS</sequence>
<feature type="compositionally biased region" description="Polar residues" evidence="1">
    <location>
        <begin position="165"/>
        <end position="181"/>
    </location>
</feature>
<accession>A0A8G0LDJ6</accession>
<reference evidence="2 3" key="1">
    <citation type="journal article" date="2021" name="BMC Genomics">
        <title>Telomere-to-telomere genome assembly of asparaginase-producing Trichoderma simmonsii.</title>
        <authorList>
            <person name="Chung D."/>
            <person name="Kwon Y.M."/>
            <person name="Yang Y."/>
        </authorList>
    </citation>
    <scope>NUCLEOTIDE SEQUENCE [LARGE SCALE GENOMIC DNA]</scope>
    <source>
        <strain evidence="2 3">GH-Sj1</strain>
    </source>
</reference>
<feature type="region of interest" description="Disordered" evidence="1">
    <location>
        <begin position="1"/>
        <end position="26"/>
    </location>
</feature>
<evidence type="ECO:0000313" key="3">
    <source>
        <dbReference type="Proteomes" id="UP000826661"/>
    </source>
</evidence>
<feature type="region of interest" description="Disordered" evidence="1">
    <location>
        <begin position="136"/>
        <end position="190"/>
    </location>
</feature>
<keyword evidence="3" id="KW-1185">Reference proteome</keyword>
<organism evidence="2 3">
    <name type="scientific">Trichoderma simmonsii</name>
    <dbReference type="NCBI Taxonomy" id="1491479"/>
    <lineage>
        <taxon>Eukaryota</taxon>
        <taxon>Fungi</taxon>
        <taxon>Dikarya</taxon>
        <taxon>Ascomycota</taxon>
        <taxon>Pezizomycotina</taxon>
        <taxon>Sordariomycetes</taxon>
        <taxon>Hypocreomycetidae</taxon>
        <taxon>Hypocreales</taxon>
        <taxon>Hypocreaceae</taxon>
        <taxon>Trichoderma</taxon>
    </lineage>
</organism>
<evidence type="ECO:0000256" key="1">
    <source>
        <dbReference type="SAM" id="MobiDB-lite"/>
    </source>
</evidence>
<dbReference type="AlphaFoldDB" id="A0A8G0LDJ6"/>